<name>A0A9P8ARM0_9AGAR</name>
<dbReference type="Gene3D" id="1.25.40.90">
    <property type="match status" value="1"/>
</dbReference>
<accession>A0A9P8ARM0</accession>
<dbReference type="EMBL" id="MU250538">
    <property type="protein sequence ID" value="KAG7445041.1"/>
    <property type="molecule type" value="Genomic_DNA"/>
</dbReference>
<evidence type="ECO:0000259" key="1">
    <source>
        <dbReference type="PROSITE" id="PS51391"/>
    </source>
</evidence>
<dbReference type="PROSITE" id="PS51391">
    <property type="entry name" value="CID"/>
    <property type="match status" value="1"/>
</dbReference>
<feature type="domain" description="CID" evidence="1">
    <location>
        <begin position="1"/>
        <end position="146"/>
    </location>
</feature>
<gene>
    <name evidence="2" type="ORF">BT62DRAFT_898140</name>
</gene>
<dbReference type="Proteomes" id="UP000812287">
    <property type="component" value="Unassembled WGS sequence"/>
</dbReference>
<dbReference type="GeneID" id="66105620"/>
<comment type="caution">
    <text evidence="2">The sequence shown here is derived from an EMBL/GenBank/DDBJ whole genome shotgun (WGS) entry which is preliminary data.</text>
</comment>
<dbReference type="AlphaFoldDB" id="A0A9P8ARM0"/>
<dbReference type="InterPro" id="IPR006569">
    <property type="entry name" value="CID_dom"/>
</dbReference>
<keyword evidence="3" id="KW-1185">Reference proteome</keyword>
<dbReference type="Pfam" id="PF04818">
    <property type="entry name" value="CID"/>
    <property type="match status" value="1"/>
</dbReference>
<dbReference type="RefSeq" id="XP_043038541.1">
    <property type="nucleotide sequence ID" value="XM_043183323.1"/>
</dbReference>
<evidence type="ECO:0000313" key="3">
    <source>
        <dbReference type="Proteomes" id="UP000812287"/>
    </source>
</evidence>
<dbReference type="InterPro" id="IPR008942">
    <property type="entry name" value="ENTH_VHS"/>
</dbReference>
<reference evidence="2" key="1">
    <citation type="submission" date="2020-11" db="EMBL/GenBank/DDBJ databases">
        <title>Adaptations for nitrogen fixation in a non-lichenized fungal sporocarp promotes dispersal by wood-feeding termites.</title>
        <authorList>
            <consortium name="DOE Joint Genome Institute"/>
            <person name="Koch R.A."/>
            <person name="Yoon G."/>
            <person name="Arayal U."/>
            <person name="Lail K."/>
            <person name="Amirebrahimi M."/>
            <person name="Labutti K."/>
            <person name="Lipzen A."/>
            <person name="Riley R."/>
            <person name="Barry K."/>
            <person name="Henrissat B."/>
            <person name="Grigoriev I.V."/>
            <person name="Herr J.R."/>
            <person name="Aime M.C."/>
        </authorList>
    </citation>
    <scope>NUCLEOTIDE SEQUENCE</scope>
    <source>
        <strain evidence="2">MCA 3950</strain>
    </source>
</reference>
<proteinExistence type="predicted"/>
<dbReference type="SMART" id="SM00582">
    <property type="entry name" value="RPR"/>
    <property type="match status" value="1"/>
</dbReference>
<evidence type="ECO:0000313" key="2">
    <source>
        <dbReference type="EMBL" id="KAG7445041.1"/>
    </source>
</evidence>
<sequence>MQDFESQLKEIVTAKRLSASKVTKLTEVALKSMKDDVQLVSILYRTHKALPAPSKIHSLYVFDALSRAARHQVNKHDLSAGSSQGNAATFLSKVEGILEGLFQDILSVGKEEFKEKTKKILDIWVKANTFPAQILSSLTKTVKDSEKGAYHYPAMYSLSTFPTYTTPSFFALPGSSCKLKVRTKM</sequence>
<dbReference type="SUPFAM" id="SSF48464">
    <property type="entry name" value="ENTH/VHS domain"/>
    <property type="match status" value="1"/>
</dbReference>
<dbReference type="OrthoDB" id="79367at2759"/>
<organism evidence="2 3">
    <name type="scientific">Guyanagaster necrorhizus</name>
    <dbReference type="NCBI Taxonomy" id="856835"/>
    <lineage>
        <taxon>Eukaryota</taxon>
        <taxon>Fungi</taxon>
        <taxon>Dikarya</taxon>
        <taxon>Basidiomycota</taxon>
        <taxon>Agaricomycotina</taxon>
        <taxon>Agaricomycetes</taxon>
        <taxon>Agaricomycetidae</taxon>
        <taxon>Agaricales</taxon>
        <taxon>Marasmiineae</taxon>
        <taxon>Physalacriaceae</taxon>
        <taxon>Guyanagaster</taxon>
    </lineage>
</organism>
<protein>
    <recommendedName>
        <fullName evidence="1">CID domain-containing protein</fullName>
    </recommendedName>
</protein>